<keyword evidence="1" id="KW-1133">Transmembrane helix</keyword>
<dbReference type="AlphaFoldDB" id="A0A2H0B7H3"/>
<protein>
    <submittedName>
        <fullName evidence="2">Uncharacterized protein</fullName>
    </submittedName>
</protein>
<evidence type="ECO:0000313" key="3">
    <source>
        <dbReference type="Proteomes" id="UP000229459"/>
    </source>
</evidence>
<proteinExistence type="predicted"/>
<evidence type="ECO:0000256" key="1">
    <source>
        <dbReference type="SAM" id="Phobius"/>
    </source>
</evidence>
<name>A0A2H0B7H3_9BACT</name>
<evidence type="ECO:0000313" key="2">
    <source>
        <dbReference type="EMBL" id="PIP53596.1"/>
    </source>
</evidence>
<keyword evidence="1" id="KW-0472">Membrane</keyword>
<dbReference type="EMBL" id="PCSR01000003">
    <property type="protein sequence ID" value="PIP53596.1"/>
    <property type="molecule type" value="Genomic_DNA"/>
</dbReference>
<keyword evidence="1" id="KW-0812">Transmembrane</keyword>
<dbReference type="Proteomes" id="UP000229459">
    <property type="component" value="Unassembled WGS sequence"/>
</dbReference>
<accession>A0A2H0B7H3</accession>
<feature type="transmembrane region" description="Helical" evidence="1">
    <location>
        <begin position="124"/>
        <end position="142"/>
    </location>
</feature>
<organism evidence="2 3">
    <name type="scientific">Candidatus Beckwithbacteria bacterium CG23_combo_of_CG06-09_8_20_14_all_34_8</name>
    <dbReference type="NCBI Taxonomy" id="1974497"/>
    <lineage>
        <taxon>Bacteria</taxon>
        <taxon>Candidatus Beckwithiibacteriota</taxon>
    </lineage>
</organism>
<gene>
    <name evidence="2" type="ORF">COX08_00150</name>
</gene>
<reference evidence="2 3" key="1">
    <citation type="submission" date="2017-09" db="EMBL/GenBank/DDBJ databases">
        <title>Depth-based differentiation of microbial function through sediment-hosted aquifers and enrichment of novel symbionts in the deep terrestrial subsurface.</title>
        <authorList>
            <person name="Probst A.J."/>
            <person name="Ladd B."/>
            <person name="Jarett J.K."/>
            <person name="Geller-Mcgrath D.E."/>
            <person name="Sieber C.M."/>
            <person name="Emerson J.B."/>
            <person name="Anantharaman K."/>
            <person name="Thomas B.C."/>
            <person name="Malmstrom R."/>
            <person name="Stieglmeier M."/>
            <person name="Klingl A."/>
            <person name="Woyke T."/>
            <person name="Ryan C.M."/>
            <person name="Banfield J.F."/>
        </authorList>
    </citation>
    <scope>NUCLEOTIDE SEQUENCE [LARGE SCALE GENOMIC DNA]</scope>
    <source>
        <strain evidence="2">CG23_combo_of_CG06-09_8_20_14_all_34_8</strain>
    </source>
</reference>
<comment type="caution">
    <text evidence="2">The sequence shown here is derived from an EMBL/GenBank/DDBJ whole genome shotgun (WGS) entry which is preliminary data.</text>
</comment>
<sequence>MEEILKNNFKLSSNMSRYIPRRQIIDKIKKQQKWQERWTIFFDLIKNKIFLIINHLKHYSQLIKIKIKDLNKIHLLITFIKDFVLKLKKVDLLKILLPRLKTIQLSLKSVVFVFDKLGWKTYKITIIILLLMITINNVYSNYNINIKYNQTPQVKRLNLYPTLPISWSNISQMFFDKNQEEMAMFAFEQSQKYYPYYLPFGGSIYLSQTINNNEKLLKLPQKRRQQISNLSDLINKFPYSWQLWTIKALYEKELYMDSQAQASLAKSDWLFPKNETMIAIERSAVNNP</sequence>